<gene>
    <name evidence="1" type="ORF">K488DRAFT_30128</name>
</gene>
<dbReference type="Proteomes" id="UP000814128">
    <property type="component" value="Unassembled WGS sequence"/>
</dbReference>
<reference evidence="1" key="1">
    <citation type="submission" date="2021-02" db="EMBL/GenBank/DDBJ databases">
        <authorList>
            <consortium name="DOE Joint Genome Institute"/>
            <person name="Ahrendt S."/>
            <person name="Looney B.P."/>
            <person name="Miyauchi S."/>
            <person name="Morin E."/>
            <person name="Drula E."/>
            <person name="Courty P.E."/>
            <person name="Chicoki N."/>
            <person name="Fauchery L."/>
            <person name="Kohler A."/>
            <person name="Kuo A."/>
            <person name="Labutti K."/>
            <person name="Pangilinan J."/>
            <person name="Lipzen A."/>
            <person name="Riley R."/>
            <person name="Andreopoulos W."/>
            <person name="He G."/>
            <person name="Johnson J."/>
            <person name="Barry K.W."/>
            <person name="Grigoriev I.V."/>
            <person name="Nagy L."/>
            <person name="Hibbett D."/>
            <person name="Henrissat B."/>
            <person name="Matheny P.B."/>
            <person name="Labbe J."/>
            <person name="Martin F."/>
        </authorList>
    </citation>
    <scope>NUCLEOTIDE SEQUENCE</scope>
    <source>
        <strain evidence="1">EC-137</strain>
    </source>
</reference>
<sequence>VPFPLNPTFRPPVPISDEVKSHIYLLFMRDPKTNSVRALSEKYHISMKRIDAILRLKGLEQHWKKGKVLQRGFLKAMEWHLGVDEVKEKLRKGLMSSTETLIDSPTVHEMWLERRKRVSEADLLDTDLGDHMLRARYERMFFEPVVEGDDPIMPSALEQARQDYLRATAKQSDAEHMFHKDKLRIHTDPLRPHVVKNASGAAEGRPTITFIDVGGRWVDEKDQVRRAKASMHRALVRSQR</sequence>
<dbReference type="EMBL" id="MU273672">
    <property type="protein sequence ID" value="KAI0029487.1"/>
    <property type="molecule type" value="Genomic_DNA"/>
</dbReference>
<keyword evidence="2" id="KW-1185">Reference proteome</keyword>
<reference evidence="1" key="2">
    <citation type="journal article" date="2022" name="New Phytol.">
        <title>Evolutionary transition to the ectomycorrhizal habit in the genomes of a hyperdiverse lineage of mushroom-forming fungi.</title>
        <authorList>
            <person name="Looney B."/>
            <person name="Miyauchi S."/>
            <person name="Morin E."/>
            <person name="Drula E."/>
            <person name="Courty P.E."/>
            <person name="Kohler A."/>
            <person name="Kuo A."/>
            <person name="LaButti K."/>
            <person name="Pangilinan J."/>
            <person name="Lipzen A."/>
            <person name="Riley R."/>
            <person name="Andreopoulos W."/>
            <person name="He G."/>
            <person name="Johnson J."/>
            <person name="Nolan M."/>
            <person name="Tritt A."/>
            <person name="Barry K.W."/>
            <person name="Grigoriev I.V."/>
            <person name="Nagy L.G."/>
            <person name="Hibbett D."/>
            <person name="Henrissat B."/>
            <person name="Matheny P.B."/>
            <person name="Labbe J."/>
            <person name="Martin F.M."/>
        </authorList>
    </citation>
    <scope>NUCLEOTIDE SEQUENCE</scope>
    <source>
        <strain evidence="1">EC-137</strain>
    </source>
</reference>
<proteinExistence type="predicted"/>
<accession>A0ACB8QCM3</accession>
<feature type="non-terminal residue" evidence="1">
    <location>
        <position position="240"/>
    </location>
</feature>
<evidence type="ECO:0000313" key="1">
    <source>
        <dbReference type="EMBL" id="KAI0029487.1"/>
    </source>
</evidence>
<evidence type="ECO:0000313" key="2">
    <source>
        <dbReference type="Proteomes" id="UP000814128"/>
    </source>
</evidence>
<feature type="non-terminal residue" evidence="1">
    <location>
        <position position="1"/>
    </location>
</feature>
<protein>
    <submittedName>
        <fullName evidence="1">Eukaryotic mitochondrial regulator protein-domain-containing protein</fullName>
    </submittedName>
</protein>
<comment type="caution">
    <text evidence="1">The sequence shown here is derived from an EMBL/GenBank/DDBJ whole genome shotgun (WGS) entry which is preliminary data.</text>
</comment>
<name>A0ACB8QCM3_9AGAM</name>
<organism evidence="1 2">
    <name type="scientific">Vararia minispora EC-137</name>
    <dbReference type="NCBI Taxonomy" id="1314806"/>
    <lineage>
        <taxon>Eukaryota</taxon>
        <taxon>Fungi</taxon>
        <taxon>Dikarya</taxon>
        <taxon>Basidiomycota</taxon>
        <taxon>Agaricomycotina</taxon>
        <taxon>Agaricomycetes</taxon>
        <taxon>Russulales</taxon>
        <taxon>Lachnocladiaceae</taxon>
        <taxon>Vararia</taxon>
    </lineage>
</organism>